<dbReference type="InterPro" id="IPR024146">
    <property type="entry name" value="Claspin"/>
</dbReference>
<dbReference type="PANTHER" id="PTHR14396:SF10">
    <property type="entry name" value="CLASPIN"/>
    <property type="match status" value="1"/>
</dbReference>
<dbReference type="OrthoDB" id="2130597at2759"/>
<feature type="compositionally biased region" description="Acidic residues" evidence="4">
    <location>
        <begin position="606"/>
        <end position="621"/>
    </location>
</feature>
<sequence>MDLLDSLEVSRRSDVSRRKNVHIFESDEDGDDGEEYETMTLGPNYGVIDNGDNGDQDLEEESQYADADTDTELQAPGLTPKADNALDSASTREVLERIKRRLGAETAQIESADTQIVPELELEVEETQSVGPGSSQIDDIQTRLDTQFATHAVLEATQQVEQPISREMKIQRLVEMKLAKQKEIDAENQENVISGQAVAKAEEPLFVNDEEFNSEDEDGDQPGGIDTTGFAITSLLKRTAANAARDQKFSVSAFLDDFDQPVSEPPTSSPTKHQPGVETTPVTSPVKSPLKIYQNKKEMVAPVLNYERRMKGDVVVLDSDSDSELDDLIVLKERASKVTRLDVKTRFMKKNGGANLAKDTKDKAGKDFLRDLNDSAVRQLAMLRKDKAGDYINMDELIDQENAVRDLLEEERAASERLKERERSRKARLEDGMEDDPDDSDYSEEEEGQADGSDDNDEDGADVVVDGESVDVAESVITTTKKSAKRIETDDEDDEDISSATHSNRDYIFGAETPRYGNDEVAIVSYGDDDEEDSAAKPGLDLKSWGAFEPSQDTPVVEYLETQSFVRVNSLNNKADLLESQNLFAETQMDASTLPISQIHTQSAADDSDSSEEEEEQEDPEQAAARAEAIKQLKRKQELRRKKRERELKKKGLNTVFEQEAEESEDEWQGLGGMDGELSDQADSEDELLLDDATKFRMDESSVRRLLAKEDIVNDENAVRKLLEDIKTGRLRKRRAAGGALDLELSDDEEEQVLNLYRSRLNKQREALLNNDKLSKLANDSKAKAFFESLLDEESAYKLEDHSEVEDEEDDADADADADAEQKEDDQIGEDSVADSEPMKKKRKITQAFVQKTLSFLDDEIDDDPDSSAVLKQRRELERHQHGFSDDEMDIHKLKQNSIVNPKTSVRQITSIEDEETQMLEFDEDDEDFGMGMLTASRKSSIQSFRSSMSSSKNDVILGTKTVSVSSSYRAASGSKASVTSLGKPSNPKAARSLKVAQIERNLKGLRKETSGLRSILRSGGFN</sequence>
<feature type="compositionally biased region" description="Acidic residues" evidence="4">
    <location>
        <begin position="432"/>
        <end position="461"/>
    </location>
</feature>
<proteinExistence type="predicted"/>
<feature type="compositionally biased region" description="Low complexity" evidence="4">
    <location>
        <begin position="462"/>
        <end position="476"/>
    </location>
</feature>
<feature type="compositionally biased region" description="Basic and acidic residues" evidence="4">
    <location>
        <begin position="413"/>
        <end position="431"/>
    </location>
</feature>
<dbReference type="Proteomes" id="UP000019384">
    <property type="component" value="Unassembled WGS sequence"/>
</dbReference>
<dbReference type="GO" id="GO:0033314">
    <property type="term" value="P:mitotic DNA replication checkpoint signaling"/>
    <property type="evidence" value="ECO:0007669"/>
    <property type="project" value="TreeGrafter"/>
</dbReference>
<feature type="compositionally biased region" description="Acidic residues" evidence="4">
    <location>
        <begin position="26"/>
        <end position="37"/>
    </location>
</feature>
<feature type="compositionally biased region" description="Acidic residues" evidence="4">
    <location>
        <begin position="659"/>
        <end position="668"/>
    </location>
</feature>
<dbReference type="InterPro" id="IPR018564">
    <property type="entry name" value="Repl_chkpnt_MRC1_dom"/>
</dbReference>
<gene>
    <name evidence="6" type="ORF">KUCA_T00002875001</name>
</gene>
<accession>W6MW54</accession>
<dbReference type="GeneID" id="34520284"/>
<comment type="subcellular location">
    <subcellularLocation>
        <location evidence="1">Nucleus</location>
    </subcellularLocation>
</comment>
<feature type="domain" description="DNA replication checkpoint mediator MRC1" evidence="5">
    <location>
        <begin position="649"/>
        <end position="789"/>
    </location>
</feature>
<dbReference type="Pfam" id="PF09444">
    <property type="entry name" value="MRC1"/>
    <property type="match status" value="1"/>
</dbReference>
<feature type="region of interest" description="Disordered" evidence="4">
    <location>
        <begin position="413"/>
        <end position="513"/>
    </location>
</feature>
<feature type="region of interest" description="Disordered" evidence="4">
    <location>
        <begin position="598"/>
        <end position="626"/>
    </location>
</feature>
<reference evidence="6" key="1">
    <citation type="submission" date="2013-12" db="EMBL/GenBank/DDBJ databases">
        <authorList>
            <person name="Genoscope - CEA"/>
        </authorList>
    </citation>
    <scope>NUCLEOTIDE SEQUENCE</scope>
    <source>
        <strain evidence="6">CBS 1993</strain>
    </source>
</reference>
<evidence type="ECO:0000313" key="7">
    <source>
        <dbReference type="Proteomes" id="UP000019384"/>
    </source>
</evidence>
<feature type="compositionally biased region" description="Acidic residues" evidence="4">
    <location>
        <begin position="52"/>
        <end position="71"/>
    </location>
</feature>
<dbReference type="GO" id="GO:0007095">
    <property type="term" value="P:mitotic G2 DNA damage checkpoint signaling"/>
    <property type="evidence" value="ECO:0007669"/>
    <property type="project" value="TreeGrafter"/>
</dbReference>
<feature type="region of interest" description="Disordered" evidence="4">
    <location>
        <begin position="798"/>
        <end position="842"/>
    </location>
</feature>
<keyword evidence="3" id="KW-0539">Nucleus</keyword>
<protein>
    <recommendedName>
        <fullName evidence="5">DNA replication checkpoint mediator MRC1 domain-containing protein</fullName>
    </recommendedName>
</protein>
<evidence type="ECO:0000313" key="6">
    <source>
        <dbReference type="EMBL" id="CDK26900.1"/>
    </source>
</evidence>
<evidence type="ECO:0000256" key="2">
    <source>
        <dbReference type="ARBA" id="ARBA00022553"/>
    </source>
</evidence>
<name>W6MW54_9ASCO</name>
<dbReference type="STRING" id="1382522.W6MW54"/>
<feature type="region of interest" description="Disordered" evidence="4">
    <location>
        <begin position="650"/>
        <end position="684"/>
    </location>
</feature>
<feature type="compositionally biased region" description="Acidic residues" evidence="4">
    <location>
        <begin position="803"/>
        <end position="834"/>
    </location>
</feature>
<evidence type="ECO:0000259" key="5">
    <source>
        <dbReference type="Pfam" id="PF09444"/>
    </source>
</evidence>
<dbReference type="GO" id="GO:0010997">
    <property type="term" value="F:anaphase-promoting complex binding"/>
    <property type="evidence" value="ECO:0007669"/>
    <property type="project" value="TreeGrafter"/>
</dbReference>
<keyword evidence="7" id="KW-1185">Reference proteome</keyword>
<evidence type="ECO:0000256" key="1">
    <source>
        <dbReference type="ARBA" id="ARBA00004123"/>
    </source>
</evidence>
<dbReference type="RefSeq" id="XP_022458896.1">
    <property type="nucleotide sequence ID" value="XM_022603164.1"/>
</dbReference>
<feature type="region of interest" description="Disordered" evidence="4">
    <location>
        <begin position="23"/>
        <end position="89"/>
    </location>
</feature>
<evidence type="ECO:0000256" key="3">
    <source>
        <dbReference type="ARBA" id="ARBA00023242"/>
    </source>
</evidence>
<dbReference type="PANTHER" id="PTHR14396">
    <property type="entry name" value="CLASPIN"/>
    <property type="match status" value="1"/>
</dbReference>
<feature type="region of interest" description="Disordered" evidence="4">
    <location>
        <begin position="258"/>
        <end position="285"/>
    </location>
</feature>
<dbReference type="EMBL" id="HG793127">
    <property type="protein sequence ID" value="CDK26900.1"/>
    <property type="molecule type" value="Genomic_DNA"/>
</dbReference>
<organism evidence="6 7">
    <name type="scientific">Kuraishia capsulata CBS 1993</name>
    <dbReference type="NCBI Taxonomy" id="1382522"/>
    <lineage>
        <taxon>Eukaryota</taxon>
        <taxon>Fungi</taxon>
        <taxon>Dikarya</taxon>
        <taxon>Ascomycota</taxon>
        <taxon>Saccharomycotina</taxon>
        <taxon>Pichiomycetes</taxon>
        <taxon>Pichiales</taxon>
        <taxon>Pichiaceae</taxon>
        <taxon>Kuraishia</taxon>
    </lineage>
</organism>
<dbReference type="AlphaFoldDB" id="W6MW54"/>
<dbReference type="HOGENOM" id="CLU_295607_0_0_1"/>
<reference evidence="6" key="2">
    <citation type="submission" date="2014-02" db="EMBL/GenBank/DDBJ databases">
        <title>Complete DNA sequence of /Kuraishia capsulata/ illustrates novel genomic features among budding yeasts (/Saccharomycotina/).</title>
        <authorList>
            <person name="Morales L."/>
            <person name="Noel B."/>
            <person name="Porcel B."/>
            <person name="Marcet-Houben M."/>
            <person name="Hullo M-F."/>
            <person name="Sacerdot C."/>
            <person name="Tekaia F."/>
            <person name="Leh-Louis V."/>
            <person name="Despons L."/>
            <person name="Khanna V."/>
            <person name="Aury J-M."/>
            <person name="Barbe V."/>
            <person name="Couloux A."/>
            <person name="Labadie K."/>
            <person name="Pelletier E."/>
            <person name="Souciet J-L."/>
            <person name="Boekhout T."/>
            <person name="Gabaldon T."/>
            <person name="Wincker P."/>
            <person name="Dujon B."/>
        </authorList>
    </citation>
    <scope>NUCLEOTIDE SEQUENCE</scope>
    <source>
        <strain evidence="6">CBS 1993</strain>
    </source>
</reference>
<keyword evidence="2" id="KW-0597">Phosphoprotein</keyword>
<evidence type="ECO:0000256" key="4">
    <source>
        <dbReference type="SAM" id="MobiDB-lite"/>
    </source>
</evidence>
<dbReference type="GO" id="GO:0005634">
    <property type="term" value="C:nucleus"/>
    <property type="evidence" value="ECO:0007669"/>
    <property type="project" value="UniProtKB-SubCell"/>
</dbReference>